<evidence type="ECO:0000256" key="4">
    <source>
        <dbReference type="ARBA" id="ARBA00022777"/>
    </source>
</evidence>
<evidence type="ECO:0000256" key="1">
    <source>
        <dbReference type="ARBA" id="ARBA00000085"/>
    </source>
</evidence>
<dbReference type="PROSITE" id="PS50112">
    <property type="entry name" value="PAS"/>
    <property type="match status" value="1"/>
</dbReference>
<feature type="domain" description="PAS" evidence="7">
    <location>
        <begin position="4"/>
        <end position="77"/>
    </location>
</feature>
<dbReference type="InterPro" id="IPR036097">
    <property type="entry name" value="HisK_dim/P_sf"/>
</dbReference>
<protein>
    <recommendedName>
        <fullName evidence="2">histidine kinase</fullName>
        <ecNumber evidence="2">2.7.13.3</ecNumber>
    </recommendedName>
</protein>
<dbReference type="Pfam" id="PF02518">
    <property type="entry name" value="HATPase_c"/>
    <property type="match status" value="1"/>
</dbReference>
<name>A0ABS8A9I0_9BACT</name>
<keyword evidence="9" id="KW-1185">Reference proteome</keyword>
<dbReference type="InterPro" id="IPR003594">
    <property type="entry name" value="HATPase_dom"/>
</dbReference>
<evidence type="ECO:0000256" key="5">
    <source>
        <dbReference type="ARBA" id="ARBA00023012"/>
    </source>
</evidence>
<dbReference type="CDD" id="cd00130">
    <property type="entry name" value="PAS"/>
    <property type="match status" value="1"/>
</dbReference>
<dbReference type="GO" id="GO:0016301">
    <property type="term" value="F:kinase activity"/>
    <property type="evidence" value="ECO:0007669"/>
    <property type="project" value="UniProtKB-KW"/>
</dbReference>
<keyword evidence="3" id="KW-0808">Transferase</keyword>
<dbReference type="Proteomes" id="UP001165297">
    <property type="component" value="Unassembled WGS sequence"/>
</dbReference>
<comment type="catalytic activity">
    <reaction evidence="1">
        <text>ATP + protein L-histidine = ADP + protein N-phospho-L-histidine.</text>
        <dbReference type="EC" id="2.7.13.3"/>
    </reaction>
</comment>
<dbReference type="EMBL" id="JAJADQ010000002">
    <property type="protein sequence ID" value="MCB2377051.1"/>
    <property type="molecule type" value="Genomic_DNA"/>
</dbReference>
<keyword evidence="5" id="KW-0902">Two-component regulatory system</keyword>
<evidence type="ECO:0000256" key="3">
    <source>
        <dbReference type="ARBA" id="ARBA00022679"/>
    </source>
</evidence>
<evidence type="ECO:0000259" key="6">
    <source>
        <dbReference type="PROSITE" id="PS50109"/>
    </source>
</evidence>
<dbReference type="PANTHER" id="PTHR43711:SF31">
    <property type="entry name" value="HISTIDINE KINASE"/>
    <property type="match status" value="1"/>
</dbReference>
<dbReference type="Gene3D" id="3.30.565.10">
    <property type="entry name" value="Histidine kinase-like ATPase, C-terminal domain"/>
    <property type="match status" value="1"/>
</dbReference>
<dbReference type="InterPro" id="IPR004358">
    <property type="entry name" value="Sig_transdc_His_kin-like_C"/>
</dbReference>
<dbReference type="PROSITE" id="PS50109">
    <property type="entry name" value="HIS_KIN"/>
    <property type="match status" value="1"/>
</dbReference>
<proteinExistence type="predicted"/>
<dbReference type="InterPro" id="IPR000014">
    <property type="entry name" value="PAS"/>
</dbReference>
<sequence length="362" mass="41122">MSDHLNFFRPLIENSQAVHFVYDLTSHQLVYVSDAYERIIGDPAQHVQEDLPLWLTRLHPDDHQYVRRRLEQAAPDELVENVDLRVAGPNETTQWLCLTACRQQPAAQQHYLVGSLRDVTAEKERIINAEKFNTKKNATLEILAHDLATPMVLLQQLTGYLAKGVQSHLTPPLQELVHLMERTCSDGVNLIRDFVDNEFMESTSVQLKRERINLVPWLGTLLEEYQRAERQINLNFTYLPPAEPVYIQLDINKFQQVINNLISNAIKFTPDGGHITVSLEQQPEQILVTVQDTGIGIAEAQQAVLFERFTPARRTGLRGEKTTGLGMSIIKSIVTLHQGRIWLSSREGEGSAFYIALPTQDA</sequence>
<dbReference type="EC" id="2.7.13.3" evidence="2"/>
<reference evidence="8" key="1">
    <citation type="submission" date="2021-10" db="EMBL/GenBank/DDBJ databases">
        <authorList>
            <person name="Dean J.D."/>
            <person name="Kim M.K."/>
            <person name="Newey C.N."/>
            <person name="Stoker T.S."/>
            <person name="Thompson D.W."/>
            <person name="Grose J.H."/>
        </authorList>
    </citation>
    <scope>NUCLEOTIDE SEQUENCE</scope>
    <source>
        <strain evidence="8">BT635</strain>
    </source>
</reference>
<gene>
    <name evidence="8" type="ORF">LGH70_05625</name>
</gene>
<evidence type="ECO:0000256" key="2">
    <source>
        <dbReference type="ARBA" id="ARBA00012438"/>
    </source>
</evidence>
<dbReference type="SMART" id="SM00091">
    <property type="entry name" value="PAS"/>
    <property type="match status" value="1"/>
</dbReference>
<dbReference type="RefSeq" id="WP_226183507.1">
    <property type="nucleotide sequence ID" value="NZ_JAJADQ010000002.1"/>
</dbReference>
<dbReference type="NCBIfam" id="TIGR00229">
    <property type="entry name" value="sensory_box"/>
    <property type="match status" value="1"/>
</dbReference>
<organism evidence="8 9">
    <name type="scientific">Hymenobacter nitidus</name>
    <dbReference type="NCBI Taxonomy" id="2880929"/>
    <lineage>
        <taxon>Bacteria</taxon>
        <taxon>Pseudomonadati</taxon>
        <taxon>Bacteroidota</taxon>
        <taxon>Cytophagia</taxon>
        <taxon>Cytophagales</taxon>
        <taxon>Hymenobacteraceae</taxon>
        <taxon>Hymenobacter</taxon>
    </lineage>
</organism>
<evidence type="ECO:0000313" key="8">
    <source>
        <dbReference type="EMBL" id="MCB2377051.1"/>
    </source>
</evidence>
<accession>A0ABS8A9I0</accession>
<dbReference type="Gene3D" id="3.30.450.20">
    <property type="entry name" value="PAS domain"/>
    <property type="match status" value="1"/>
</dbReference>
<dbReference type="CDD" id="cd16922">
    <property type="entry name" value="HATPase_EvgS-ArcB-TorS-like"/>
    <property type="match status" value="1"/>
</dbReference>
<dbReference type="SUPFAM" id="SSF55874">
    <property type="entry name" value="ATPase domain of HSP90 chaperone/DNA topoisomerase II/histidine kinase"/>
    <property type="match status" value="1"/>
</dbReference>
<comment type="caution">
    <text evidence="8">The sequence shown here is derived from an EMBL/GenBank/DDBJ whole genome shotgun (WGS) entry which is preliminary data.</text>
</comment>
<dbReference type="InterPro" id="IPR036890">
    <property type="entry name" value="HATPase_C_sf"/>
</dbReference>
<dbReference type="PANTHER" id="PTHR43711">
    <property type="entry name" value="TWO-COMPONENT HISTIDINE KINASE"/>
    <property type="match status" value="1"/>
</dbReference>
<dbReference type="PRINTS" id="PR00344">
    <property type="entry name" value="BCTRLSENSOR"/>
</dbReference>
<dbReference type="Gene3D" id="1.10.287.130">
    <property type="match status" value="1"/>
</dbReference>
<keyword evidence="4 8" id="KW-0418">Kinase</keyword>
<dbReference type="SMART" id="SM00387">
    <property type="entry name" value="HATPase_c"/>
    <property type="match status" value="1"/>
</dbReference>
<evidence type="ECO:0000313" key="9">
    <source>
        <dbReference type="Proteomes" id="UP001165297"/>
    </source>
</evidence>
<dbReference type="SUPFAM" id="SSF55785">
    <property type="entry name" value="PYP-like sensor domain (PAS domain)"/>
    <property type="match status" value="1"/>
</dbReference>
<dbReference type="InterPro" id="IPR050736">
    <property type="entry name" value="Sensor_HK_Regulatory"/>
</dbReference>
<evidence type="ECO:0000259" key="7">
    <source>
        <dbReference type="PROSITE" id="PS50112"/>
    </source>
</evidence>
<dbReference type="InterPro" id="IPR035965">
    <property type="entry name" value="PAS-like_dom_sf"/>
</dbReference>
<dbReference type="InterPro" id="IPR005467">
    <property type="entry name" value="His_kinase_dom"/>
</dbReference>
<feature type="domain" description="Histidine kinase" evidence="6">
    <location>
        <begin position="142"/>
        <end position="361"/>
    </location>
</feature>
<dbReference type="SUPFAM" id="SSF47384">
    <property type="entry name" value="Homodimeric domain of signal transducing histidine kinase"/>
    <property type="match status" value="1"/>
</dbReference>